<feature type="domain" description="Helicase C-terminal" evidence="4">
    <location>
        <begin position="823"/>
        <end position="984"/>
    </location>
</feature>
<keyword evidence="1" id="KW-0378">Hydrolase</keyword>
<dbReference type="SUPFAM" id="SSF52540">
    <property type="entry name" value="P-loop containing nucleoside triphosphate hydrolases"/>
    <property type="match status" value="2"/>
</dbReference>
<accession>A0ABY1S567</accession>
<dbReference type="Pfam" id="PF00176">
    <property type="entry name" value="SNF2-rel_dom"/>
    <property type="match status" value="1"/>
</dbReference>
<dbReference type="InterPro" id="IPR049730">
    <property type="entry name" value="SNF2/RAD54-like_C"/>
</dbReference>
<reference evidence="5 6" key="1">
    <citation type="submission" date="2017-05" db="EMBL/GenBank/DDBJ databases">
        <authorList>
            <person name="Varghese N."/>
            <person name="Submissions S."/>
        </authorList>
    </citation>
    <scope>NUCLEOTIDE SEQUENCE [LARGE SCALE GENOMIC DNA]</scope>
    <source>
        <strain evidence="5 6">CGMCC 1.7287</strain>
    </source>
</reference>
<dbReference type="SMART" id="SM00487">
    <property type="entry name" value="DEXDc"/>
    <property type="match status" value="1"/>
</dbReference>
<dbReference type="Gene3D" id="3.40.50.300">
    <property type="entry name" value="P-loop containing nucleotide triphosphate hydrolases"/>
    <property type="match status" value="1"/>
</dbReference>
<evidence type="ECO:0000259" key="4">
    <source>
        <dbReference type="PROSITE" id="PS51194"/>
    </source>
</evidence>
<dbReference type="CDD" id="cd18793">
    <property type="entry name" value="SF2_C_SNF"/>
    <property type="match status" value="1"/>
</dbReference>
<dbReference type="InterPro" id="IPR001650">
    <property type="entry name" value="Helicase_C-like"/>
</dbReference>
<dbReference type="SMART" id="SM00490">
    <property type="entry name" value="HELICc"/>
    <property type="match status" value="1"/>
</dbReference>
<keyword evidence="2 5" id="KW-0347">Helicase</keyword>
<dbReference type="PROSITE" id="PS51194">
    <property type="entry name" value="HELICASE_CTER"/>
    <property type="match status" value="1"/>
</dbReference>
<organism evidence="5 6">
    <name type="scientific">Marinobacterium sediminicola</name>
    <dbReference type="NCBI Taxonomy" id="518898"/>
    <lineage>
        <taxon>Bacteria</taxon>
        <taxon>Pseudomonadati</taxon>
        <taxon>Pseudomonadota</taxon>
        <taxon>Gammaproteobacteria</taxon>
        <taxon>Oceanospirillales</taxon>
        <taxon>Oceanospirillaceae</taxon>
        <taxon>Marinobacterium</taxon>
    </lineage>
</organism>
<dbReference type="PANTHER" id="PTHR45629">
    <property type="entry name" value="SNF2/RAD54 FAMILY MEMBER"/>
    <property type="match status" value="1"/>
</dbReference>
<sequence>MAKHELKYDPAPGGIYLYLTEQKRTLLLKQVSERLNVEKWDICDDLHSLSGLAKLAALTVDHTDKTLDEEKAVTVLPDGDGYFIPHAIVAEFTEAQALSLGLPSSVPFQLRIETNGPLLEPTTHIKARWYSSGRQVQAEKVGAILEVGPAHYRIPEPLFSSLDAIEQFNTADAKSVDDRLEALAGMSALFHGEARDIVHLEKTLKDLRISHATAFGLDLKPGSDGITFDPLLFGQEVIEEAEITGEQISDTSHLLTEKQQERFASSLFKQSDKAKPSYVIERGTYLYIDPSLRPALEIVREQQQADAASRRNFAKNPSGYVKDRLLGENADDPELTEALEKLFVETTGFSDRVRELGLWVPKAIPWLQRQPNSWLPESFGLKIGDKLFKVDEKDLDHCLASVNQAITNQQPEAVFPDGTTVPASEDTRLALESLRAELQRRTTEVSAAGILDEPEVLPDEPDHKPLKHVLIVEENVEEVSYLKSYADRCAFLTPEIPQLLKNPPKPHQVEGIGWLQECWCKGFPGALLADDMGLGKTFQTLGFISWLQQKRQQLGLPRQPVLIVAPTSLLNNWLDEETMHLHEPGLGEPGLLFGKELKMFKGMKGSNDVKEGTNTLKLASLASCDWLLTTYETLRDYQISLGMLPLACVVFDEIQRVKNPKSLTTNASKSLNADFTLGLTGTPVENSLADLWCILDTLFPGLMGDLKSFMSDYPEDDHEALGKLRATLMDRATETPAPMLRRLKLDILADLPAKTQHVLDEPMHGYQAECYDTLIKQVKREEVAKGLKLLHHMRGISLHPHAPDSAASNEADNYIAESARLRTVFKILDQVASRNEKVLIFVESLSMQEWLSFVIKQRYKLKRLPPRIYGETPSAERKRLVDRFQERKDVFGVMLLSPKAGGVGLTITAATHVIHLSRWWNPAVEDQCTDRAYRIGQEREVNVYIPRAIHPLYGDGSFDAILHDLLERKRTLSRNMLIPMESKGDIDEFFSKL</sequence>
<dbReference type="Pfam" id="PF00271">
    <property type="entry name" value="Helicase_C"/>
    <property type="match status" value="1"/>
</dbReference>
<evidence type="ECO:0000259" key="3">
    <source>
        <dbReference type="PROSITE" id="PS51192"/>
    </source>
</evidence>
<evidence type="ECO:0000256" key="2">
    <source>
        <dbReference type="ARBA" id="ARBA00022806"/>
    </source>
</evidence>
<keyword evidence="2 5" id="KW-0067">ATP-binding</keyword>
<keyword evidence="6" id="KW-1185">Reference proteome</keyword>
<evidence type="ECO:0000256" key="1">
    <source>
        <dbReference type="ARBA" id="ARBA00022801"/>
    </source>
</evidence>
<dbReference type="GO" id="GO:0004386">
    <property type="term" value="F:helicase activity"/>
    <property type="evidence" value="ECO:0007669"/>
    <property type="project" value="UniProtKB-KW"/>
</dbReference>
<dbReference type="InterPro" id="IPR014001">
    <property type="entry name" value="Helicase_ATP-bd"/>
</dbReference>
<name>A0ABY1S567_9GAMM</name>
<feature type="domain" description="Helicase ATP-binding" evidence="3">
    <location>
        <begin position="517"/>
        <end position="701"/>
    </location>
</feature>
<keyword evidence="2 5" id="KW-0547">Nucleotide-binding</keyword>
<evidence type="ECO:0000313" key="5">
    <source>
        <dbReference type="EMBL" id="SMR78685.1"/>
    </source>
</evidence>
<dbReference type="InterPro" id="IPR050496">
    <property type="entry name" value="SNF2_RAD54_helicase_repair"/>
</dbReference>
<gene>
    <name evidence="5" type="ORF">SAMN04487964_1286</name>
</gene>
<dbReference type="Proteomes" id="UP001159257">
    <property type="component" value="Unassembled WGS sequence"/>
</dbReference>
<dbReference type="EMBL" id="FXWV01000028">
    <property type="protein sequence ID" value="SMR78685.1"/>
    <property type="molecule type" value="Genomic_DNA"/>
</dbReference>
<dbReference type="CDD" id="cd17919">
    <property type="entry name" value="DEXHc_Snf"/>
    <property type="match status" value="1"/>
</dbReference>
<dbReference type="PANTHER" id="PTHR45629:SF7">
    <property type="entry name" value="DNA EXCISION REPAIR PROTEIN ERCC-6-RELATED"/>
    <property type="match status" value="1"/>
</dbReference>
<comment type="caution">
    <text evidence="5">The sequence shown here is derived from an EMBL/GenBank/DDBJ whole genome shotgun (WGS) entry which is preliminary data.</text>
</comment>
<dbReference type="RefSeq" id="WP_239042311.1">
    <property type="nucleotide sequence ID" value="NZ_BAAAEY010000021.1"/>
</dbReference>
<dbReference type="InterPro" id="IPR038718">
    <property type="entry name" value="SNF2-like_sf"/>
</dbReference>
<dbReference type="InterPro" id="IPR000330">
    <property type="entry name" value="SNF2_N"/>
</dbReference>
<protein>
    <submittedName>
        <fullName evidence="5">Helicase conserved C-terminal domain-containing protein</fullName>
    </submittedName>
</protein>
<proteinExistence type="predicted"/>
<dbReference type="PROSITE" id="PS51192">
    <property type="entry name" value="HELICASE_ATP_BIND_1"/>
    <property type="match status" value="1"/>
</dbReference>
<dbReference type="Gene3D" id="3.40.50.10810">
    <property type="entry name" value="Tandem AAA-ATPase domain"/>
    <property type="match status" value="1"/>
</dbReference>
<dbReference type="InterPro" id="IPR027417">
    <property type="entry name" value="P-loop_NTPase"/>
</dbReference>
<evidence type="ECO:0000313" key="6">
    <source>
        <dbReference type="Proteomes" id="UP001159257"/>
    </source>
</evidence>